<dbReference type="Proteomes" id="UP001548832">
    <property type="component" value="Unassembled WGS sequence"/>
</dbReference>
<dbReference type="CDD" id="cd05300">
    <property type="entry name" value="2-Hacid_dh_1"/>
    <property type="match status" value="1"/>
</dbReference>
<evidence type="ECO:0000256" key="1">
    <source>
        <dbReference type="ARBA" id="ARBA00023002"/>
    </source>
</evidence>
<protein>
    <submittedName>
        <fullName evidence="4">D-2-hydroxyacid dehydrogenase</fullName>
    </submittedName>
</protein>
<feature type="domain" description="D-isomer specific 2-hydroxyacid dehydrogenase NAD-binding" evidence="3">
    <location>
        <begin position="99"/>
        <end position="264"/>
    </location>
</feature>
<dbReference type="EMBL" id="JBEWSZ010000001">
    <property type="protein sequence ID" value="MET2828250.1"/>
    <property type="molecule type" value="Genomic_DNA"/>
</dbReference>
<proteinExistence type="predicted"/>
<evidence type="ECO:0000313" key="4">
    <source>
        <dbReference type="EMBL" id="MET2828250.1"/>
    </source>
</evidence>
<sequence>MEIGVCGEFSHEQVARLKLGAGDFPVRLVAAEADSDCAIVFGNPEPDKVAANQNLRWLQLESVGFGEYAGLDWKRGHGETLVTNLAGFFADPVAESALAGILALYRGIDRLVLLQAGKQWLGDPLRTRLRVLRGSRVVLFGYGAINRRLAELLAPFGCAITPITREGIAGLDKALADADLVVCTAPATPATSGLFDAARLAKLPPGALFCNFGRGSILDEDALADALEQGRLGGAVIDVTRDEPLPAGHRFWTCPNIILTQHSGGGTMDELDRKIDIFLANLARFRTGMPLEGVVDFSRGY</sequence>
<keyword evidence="1" id="KW-0560">Oxidoreductase</keyword>
<organism evidence="4 5">
    <name type="scientific">Mesorhizobium shangrilense</name>
    <dbReference type="NCBI Taxonomy" id="460060"/>
    <lineage>
        <taxon>Bacteria</taxon>
        <taxon>Pseudomonadati</taxon>
        <taxon>Pseudomonadota</taxon>
        <taxon>Alphaproteobacteria</taxon>
        <taxon>Hyphomicrobiales</taxon>
        <taxon>Phyllobacteriaceae</taxon>
        <taxon>Mesorhizobium</taxon>
    </lineage>
</organism>
<dbReference type="PANTHER" id="PTHR43333">
    <property type="entry name" value="2-HACID_DH_C DOMAIN-CONTAINING PROTEIN"/>
    <property type="match status" value="1"/>
</dbReference>
<keyword evidence="2" id="KW-0520">NAD</keyword>
<dbReference type="InterPro" id="IPR036291">
    <property type="entry name" value="NAD(P)-bd_dom_sf"/>
</dbReference>
<name>A0ABV2DDY4_9HYPH</name>
<dbReference type="RefSeq" id="WP_354460259.1">
    <property type="nucleotide sequence ID" value="NZ_JBEWSZ010000001.1"/>
</dbReference>
<dbReference type="SUPFAM" id="SSF51735">
    <property type="entry name" value="NAD(P)-binding Rossmann-fold domains"/>
    <property type="match status" value="1"/>
</dbReference>
<dbReference type="PANTHER" id="PTHR43333:SF1">
    <property type="entry name" value="D-ISOMER SPECIFIC 2-HYDROXYACID DEHYDROGENASE NAD-BINDING DOMAIN-CONTAINING PROTEIN"/>
    <property type="match status" value="1"/>
</dbReference>
<evidence type="ECO:0000313" key="5">
    <source>
        <dbReference type="Proteomes" id="UP001548832"/>
    </source>
</evidence>
<dbReference type="InterPro" id="IPR006140">
    <property type="entry name" value="D-isomer_DH_NAD-bd"/>
</dbReference>
<comment type="caution">
    <text evidence="4">The sequence shown here is derived from an EMBL/GenBank/DDBJ whole genome shotgun (WGS) entry which is preliminary data.</text>
</comment>
<dbReference type="Gene3D" id="3.40.50.720">
    <property type="entry name" value="NAD(P)-binding Rossmann-like Domain"/>
    <property type="match status" value="2"/>
</dbReference>
<evidence type="ECO:0000259" key="3">
    <source>
        <dbReference type="Pfam" id="PF02826"/>
    </source>
</evidence>
<dbReference type="Pfam" id="PF02826">
    <property type="entry name" value="2-Hacid_dh_C"/>
    <property type="match status" value="1"/>
</dbReference>
<accession>A0ABV2DDY4</accession>
<reference evidence="4 5" key="1">
    <citation type="submission" date="2024-06" db="EMBL/GenBank/DDBJ databases">
        <authorList>
            <person name="Kim D.-U."/>
        </authorList>
    </citation>
    <scope>NUCLEOTIDE SEQUENCE [LARGE SCALE GENOMIC DNA]</scope>
    <source>
        <strain evidence="4 5">KACC15460</strain>
    </source>
</reference>
<evidence type="ECO:0000256" key="2">
    <source>
        <dbReference type="ARBA" id="ARBA00023027"/>
    </source>
</evidence>
<gene>
    <name evidence="4" type="ORF">ABVQ20_14800</name>
</gene>
<keyword evidence="5" id="KW-1185">Reference proteome</keyword>